<keyword evidence="2" id="KW-1185">Reference proteome</keyword>
<dbReference type="KEGG" id="mgik:GO620_002765"/>
<proteinExistence type="predicted"/>
<sequence length="267" mass="29913">MISPLTPYLSGDYNPESAQNYNLLLGISENEFCYLVTENDTLLAFGVKLPISQLATPLTLKGAHPVNYKQVIAGVMPRDFSIIPNELFDPAKAHEFAKYLKIEEGDKIFSQHVDSGNQIVFSCSKNIEDRLSQTFSAVKINFLYKGWLQAIARKQPFNNSLYINIQDNLIRIANFTDEKLRFYNRYAISDNNDIVYYIALVAAELGITQSDASLVLSGAVSANDDIVDSLKEFFRQVEISKISLLSHIPAEVEPQHVLVLSALQLCV</sequence>
<dbReference type="CDD" id="cd24013">
    <property type="entry name" value="ASKHA_ATPase_BT3980-like"/>
    <property type="match status" value="1"/>
</dbReference>
<protein>
    <submittedName>
        <fullName evidence="1">DUF3822 family protein</fullName>
    </submittedName>
</protein>
<evidence type="ECO:0000313" key="1">
    <source>
        <dbReference type="EMBL" id="QQL50397.1"/>
    </source>
</evidence>
<gene>
    <name evidence="1" type="ORF">GO620_002765</name>
</gene>
<dbReference type="AlphaFoldDB" id="A0A6I4HYR5"/>
<dbReference type="Proteomes" id="UP000429232">
    <property type="component" value="Chromosome"/>
</dbReference>
<dbReference type="InterPro" id="IPR024213">
    <property type="entry name" value="DUF3822"/>
</dbReference>
<evidence type="ECO:0000313" key="2">
    <source>
        <dbReference type="Proteomes" id="UP000429232"/>
    </source>
</evidence>
<dbReference type="RefSeq" id="WP_157522224.1">
    <property type="nucleotide sequence ID" value="NZ_CP066775.1"/>
</dbReference>
<name>A0A6I4HYR5_9SPHI</name>
<organism evidence="1 2">
    <name type="scientific">Mucilaginibacter ginkgonis</name>
    <dbReference type="NCBI Taxonomy" id="2682091"/>
    <lineage>
        <taxon>Bacteria</taxon>
        <taxon>Pseudomonadati</taxon>
        <taxon>Bacteroidota</taxon>
        <taxon>Sphingobacteriia</taxon>
        <taxon>Sphingobacteriales</taxon>
        <taxon>Sphingobacteriaceae</taxon>
        <taxon>Mucilaginibacter</taxon>
    </lineage>
</organism>
<dbReference type="EMBL" id="CP066775">
    <property type="protein sequence ID" value="QQL50397.1"/>
    <property type="molecule type" value="Genomic_DNA"/>
</dbReference>
<reference evidence="1 2" key="1">
    <citation type="submission" date="2020-12" db="EMBL/GenBank/DDBJ databases">
        <title>HMF7856_wgs.fasta genome submission.</title>
        <authorList>
            <person name="Kang H."/>
            <person name="Kim H."/>
            <person name="Joh K."/>
        </authorList>
    </citation>
    <scope>NUCLEOTIDE SEQUENCE [LARGE SCALE GENOMIC DNA]</scope>
    <source>
        <strain evidence="1 2">HMF7856</strain>
    </source>
</reference>
<dbReference type="Gene3D" id="3.30.420.250">
    <property type="match status" value="1"/>
</dbReference>
<dbReference type="Pfam" id="PF12864">
    <property type="entry name" value="DUF3822"/>
    <property type="match status" value="1"/>
</dbReference>
<accession>A0A6I4HYR5</accession>
<dbReference type="Gene3D" id="3.30.420.260">
    <property type="match status" value="1"/>
</dbReference>